<dbReference type="InterPro" id="IPR036259">
    <property type="entry name" value="MFS_trans_sf"/>
</dbReference>
<sequence length="233" mass="25020">MSSYTRTNPEHWASEASSDTSSLSEIPTPSMSSNDWTDTDSSDSMAGTVSDVDDDDEQSQNLPNAVTEAEAESTGSENDKPPFLDKISFQVFPASLTRRMGIMPCPATVADVEAAEVLASDPVASPFEPSSDAFLKPYADLIPSERRYRYLLRAPAILWLFVMSMLGIALLMLFLVLLFAVVKGLWEFASGIFMLAACIVMVVCNALCGILGWFGAKLGGIVGLVTTDAVSPV</sequence>
<keyword evidence="2" id="KW-0472">Membrane</keyword>
<keyword evidence="2" id="KW-0812">Transmembrane</keyword>
<name>A0A6A6R2U0_9PEZI</name>
<reference evidence="3" key="1">
    <citation type="journal article" date="2020" name="Stud. Mycol.">
        <title>101 Dothideomycetes genomes: a test case for predicting lifestyles and emergence of pathogens.</title>
        <authorList>
            <person name="Haridas S."/>
            <person name="Albert R."/>
            <person name="Binder M."/>
            <person name="Bloem J."/>
            <person name="Labutti K."/>
            <person name="Salamov A."/>
            <person name="Andreopoulos B."/>
            <person name="Baker S."/>
            <person name="Barry K."/>
            <person name="Bills G."/>
            <person name="Bluhm B."/>
            <person name="Cannon C."/>
            <person name="Castanera R."/>
            <person name="Culley D."/>
            <person name="Daum C."/>
            <person name="Ezra D."/>
            <person name="Gonzalez J."/>
            <person name="Henrissat B."/>
            <person name="Kuo A."/>
            <person name="Liang C."/>
            <person name="Lipzen A."/>
            <person name="Lutzoni F."/>
            <person name="Magnuson J."/>
            <person name="Mondo S."/>
            <person name="Nolan M."/>
            <person name="Ohm R."/>
            <person name="Pangilinan J."/>
            <person name="Park H.-J."/>
            <person name="Ramirez L."/>
            <person name="Alfaro M."/>
            <person name="Sun H."/>
            <person name="Tritt A."/>
            <person name="Yoshinaga Y."/>
            <person name="Zwiers L.-H."/>
            <person name="Turgeon B."/>
            <person name="Goodwin S."/>
            <person name="Spatafora J."/>
            <person name="Crous P."/>
            <person name="Grigoriev I."/>
        </authorList>
    </citation>
    <scope>NUCLEOTIDE SEQUENCE</scope>
    <source>
        <strain evidence="3">CBS 269.34</strain>
    </source>
</reference>
<feature type="transmembrane region" description="Helical" evidence="2">
    <location>
        <begin position="156"/>
        <end position="182"/>
    </location>
</feature>
<evidence type="ECO:0000256" key="2">
    <source>
        <dbReference type="SAM" id="Phobius"/>
    </source>
</evidence>
<dbReference type="SUPFAM" id="SSF103473">
    <property type="entry name" value="MFS general substrate transporter"/>
    <property type="match status" value="1"/>
</dbReference>
<feature type="compositionally biased region" description="Low complexity" evidence="1">
    <location>
        <begin position="14"/>
        <end position="36"/>
    </location>
</feature>
<dbReference type="Proteomes" id="UP000799750">
    <property type="component" value="Unassembled WGS sequence"/>
</dbReference>
<proteinExistence type="predicted"/>
<organism evidence="3 4">
    <name type="scientific">Lophium mytilinum</name>
    <dbReference type="NCBI Taxonomy" id="390894"/>
    <lineage>
        <taxon>Eukaryota</taxon>
        <taxon>Fungi</taxon>
        <taxon>Dikarya</taxon>
        <taxon>Ascomycota</taxon>
        <taxon>Pezizomycotina</taxon>
        <taxon>Dothideomycetes</taxon>
        <taxon>Pleosporomycetidae</taxon>
        <taxon>Mytilinidiales</taxon>
        <taxon>Mytilinidiaceae</taxon>
        <taxon>Lophium</taxon>
    </lineage>
</organism>
<gene>
    <name evidence="3" type="ORF">BU16DRAFT_579758</name>
</gene>
<accession>A0A6A6R2U0</accession>
<keyword evidence="4" id="KW-1185">Reference proteome</keyword>
<dbReference type="OrthoDB" id="10586937at2759"/>
<dbReference type="AlphaFoldDB" id="A0A6A6R2U0"/>
<evidence type="ECO:0000313" key="3">
    <source>
        <dbReference type="EMBL" id="KAF2498672.1"/>
    </source>
</evidence>
<keyword evidence="2" id="KW-1133">Transmembrane helix</keyword>
<evidence type="ECO:0000313" key="4">
    <source>
        <dbReference type="Proteomes" id="UP000799750"/>
    </source>
</evidence>
<protein>
    <submittedName>
        <fullName evidence="3">Uncharacterized protein</fullName>
    </submittedName>
</protein>
<evidence type="ECO:0000256" key="1">
    <source>
        <dbReference type="SAM" id="MobiDB-lite"/>
    </source>
</evidence>
<dbReference type="EMBL" id="MU004185">
    <property type="protein sequence ID" value="KAF2498672.1"/>
    <property type="molecule type" value="Genomic_DNA"/>
</dbReference>
<feature type="region of interest" description="Disordered" evidence="1">
    <location>
        <begin position="1"/>
        <end position="82"/>
    </location>
</feature>
<feature type="transmembrane region" description="Helical" evidence="2">
    <location>
        <begin position="188"/>
        <end position="214"/>
    </location>
</feature>